<sequence>MHRRQPGPRRSRSPRFASWGLVVGCLLAGASSRSFAEEYDFAPLGGLSQATDITSAAFVRQPTESVVAKAATTQGTVGLPNQASVPNWARVASPLPSGLPSGLQSGLQSAVPGGVSRHLPSRLPSTHSSRGRPLASPIGLVDHAGVGMQGTGVYDAGALNAAVPGTFASDSGSTVLTATPLQHQSIVAAPKWSGYPQKVELLEFPGGEMASETGGVQGAETLPEPIVTQELRRGVMVRAARNAAGLSNLPLAIQRFEELLAEFPTYSEVKPEYVGLLIQANQLAKAEIVLKQLIAEFPDVVEYHSMYANVMLQQGKHDLAASSLQQIVNRSDASPQVQITYARILAWQGKQDSARQFYESRLRSLGPLPFKVDADLASLLLELDRPGEAIEVLTRLLQADPGSPSVTAALVLANARIGNDDIIHSYLESLRENPSFDQVSRLGLADKLYREGHDQLALQLYQDATLIAPDDVAVRLRIARVFVRLYDMPAAKSTLDGLADRSDERDVRLETANYMTAVGEHARAYAIYQSLLSSDPADVDVLQGAGSLSLAIGDHRGAETTFRHALTLRPGDVALSQLLAESLLKQFRVEEAALVLEPAPQVTRSSGSNSQGAVPRSDIAAAASIADIMVRGKQFSSAEAFCDAAISSTDGHPAPLSLRIQLKTTLGFAQLYQGRNIEALDTFTLVKKMQGGNTAKLRYGLHQVLENLDRHGEAEQVLSTELGAFAPVTRDRVTIAKLAMSDCRCDLAQRLLEQALAFDPSNELVMILLAESRSMCNRCSGACDDRGEYQSVLVKAPMNTRAQLGLARSYSRTNLFANGNKYYEKILTAFPQHDLARLEQARLTFAWKGADAANCKYIAAKTRNRPQDFLPRSTGLDVDLSHLEIEYQQAGFRLQSIEAERSAKFYKDWRPRYAMGKYRELNQIDPTNQESLFDLGQVYATLNLTQKAIDQYQYLLSKDPCHTEARIALRRMQLETHPQLSNSFEYEYRSGRQGLTDITTMRLETLGVRPMGDQDEFLIAGYAHRFLRPKQGTSADGNVGILGIQTKPLDFVNFFAIAEFEQYDAGFRTRVPFRTGLRWRTPRDVHLGITGFLENVAANGESIRQDVYRGGLELNAAANLSWRWDVDAMYRFAGYSDSNTTHEVVMQSNFLLSPGRNQWRLKSGLNFLSFDEQTVFNANPDDLFGILHPYFSPDAFSFGTSGLEYRRWVSPHNFRGADEHWYSIYGGARIDSDSVGYGLVELKAHRDYRGWLSTDVKTSGIFSKVYTSVGVGAFCTIRLP</sequence>
<evidence type="ECO:0000313" key="5">
    <source>
        <dbReference type="EMBL" id="SMP66965.1"/>
    </source>
</evidence>
<dbReference type="EMBL" id="FXUG01000010">
    <property type="protein sequence ID" value="SMP66965.1"/>
    <property type="molecule type" value="Genomic_DNA"/>
</dbReference>
<keyword evidence="6" id="KW-1185">Reference proteome</keyword>
<evidence type="ECO:0000256" key="2">
    <source>
        <dbReference type="ARBA" id="ARBA00022803"/>
    </source>
</evidence>
<accession>A0ABY1QBW3</accession>
<evidence type="ECO:0000256" key="4">
    <source>
        <dbReference type="SAM" id="MobiDB-lite"/>
    </source>
</evidence>
<gene>
    <name evidence="5" type="ORF">SAMN06265222_11068</name>
</gene>
<protein>
    <submittedName>
        <fullName evidence="5">Tfp pilus assembly protein PilF</fullName>
    </submittedName>
</protein>
<organism evidence="5 6">
    <name type="scientific">Neorhodopirellula lusitana</name>
    <dbReference type="NCBI Taxonomy" id="445327"/>
    <lineage>
        <taxon>Bacteria</taxon>
        <taxon>Pseudomonadati</taxon>
        <taxon>Planctomycetota</taxon>
        <taxon>Planctomycetia</taxon>
        <taxon>Pirellulales</taxon>
        <taxon>Pirellulaceae</taxon>
        <taxon>Neorhodopirellula</taxon>
    </lineage>
</organism>
<dbReference type="SUPFAM" id="SSF48452">
    <property type="entry name" value="TPR-like"/>
    <property type="match status" value="3"/>
</dbReference>
<feature type="repeat" description="TPR" evidence="3">
    <location>
        <begin position="929"/>
        <end position="962"/>
    </location>
</feature>
<dbReference type="PROSITE" id="PS50005">
    <property type="entry name" value="TPR"/>
    <property type="match status" value="2"/>
</dbReference>
<evidence type="ECO:0000256" key="3">
    <source>
        <dbReference type="PROSITE-ProRule" id="PRU00339"/>
    </source>
</evidence>
<dbReference type="PANTHER" id="PTHR45586">
    <property type="entry name" value="TPR REPEAT-CONTAINING PROTEIN PA4667"/>
    <property type="match status" value="1"/>
</dbReference>
<comment type="caution">
    <text evidence="5">The sequence shown here is derived from an EMBL/GenBank/DDBJ whole genome shotgun (WGS) entry which is preliminary data.</text>
</comment>
<dbReference type="InterPro" id="IPR051012">
    <property type="entry name" value="CellSynth/LPSAsmb/PSIAsmb"/>
</dbReference>
<reference evidence="5 6" key="1">
    <citation type="submission" date="2017-05" db="EMBL/GenBank/DDBJ databases">
        <authorList>
            <person name="Varghese N."/>
            <person name="Submissions S."/>
        </authorList>
    </citation>
    <scope>NUCLEOTIDE SEQUENCE [LARGE SCALE GENOMIC DNA]</scope>
    <source>
        <strain evidence="5 6">DSM 25457</strain>
    </source>
</reference>
<keyword evidence="1" id="KW-0677">Repeat</keyword>
<dbReference type="Gene3D" id="1.25.40.10">
    <property type="entry name" value="Tetratricopeptide repeat domain"/>
    <property type="match status" value="3"/>
</dbReference>
<dbReference type="Pfam" id="PF14559">
    <property type="entry name" value="TPR_19"/>
    <property type="match status" value="1"/>
</dbReference>
<keyword evidence="2 3" id="KW-0802">TPR repeat</keyword>
<evidence type="ECO:0000256" key="1">
    <source>
        <dbReference type="ARBA" id="ARBA00022737"/>
    </source>
</evidence>
<dbReference type="PANTHER" id="PTHR45586:SF1">
    <property type="entry name" value="LIPOPOLYSACCHARIDE ASSEMBLY PROTEIN B"/>
    <property type="match status" value="1"/>
</dbReference>
<proteinExistence type="predicted"/>
<dbReference type="RefSeq" id="WP_283433840.1">
    <property type="nucleotide sequence ID" value="NZ_FXUG01000010.1"/>
</dbReference>
<dbReference type="Proteomes" id="UP001158067">
    <property type="component" value="Unassembled WGS sequence"/>
</dbReference>
<dbReference type="InterPro" id="IPR019734">
    <property type="entry name" value="TPR_rpt"/>
</dbReference>
<feature type="region of interest" description="Disordered" evidence="4">
    <location>
        <begin position="99"/>
        <end position="136"/>
    </location>
</feature>
<name>A0ABY1QBW3_9BACT</name>
<dbReference type="InterPro" id="IPR011990">
    <property type="entry name" value="TPR-like_helical_dom_sf"/>
</dbReference>
<evidence type="ECO:0000313" key="6">
    <source>
        <dbReference type="Proteomes" id="UP001158067"/>
    </source>
</evidence>
<feature type="repeat" description="TPR" evidence="3">
    <location>
        <begin position="539"/>
        <end position="572"/>
    </location>
</feature>
<dbReference type="SMART" id="SM00028">
    <property type="entry name" value="TPR"/>
    <property type="match status" value="7"/>
</dbReference>